<dbReference type="Gene3D" id="3.30.70.1900">
    <property type="match status" value="1"/>
</dbReference>
<dbReference type="EMBL" id="NHRT01000001">
    <property type="protein sequence ID" value="OWP26496.1"/>
    <property type="molecule type" value="Genomic_DNA"/>
</dbReference>
<proteinExistence type="predicted"/>
<comment type="caution">
    <text evidence="1">The sequence shown here is derived from an EMBL/GenBank/DDBJ whole genome shotgun (WGS) entry which is preliminary data.</text>
</comment>
<protein>
    <submittedName>
        <fullName evidence="1">Uncharacterized protein</fullName>
    </submittedName>
</protein>
<evidence type="ECO:0000313" key="1">
    <source>
        <dbReference type="EMBL" id="OWP26496.1"/>
    </source>
</evidence>
<accession>A0A246EIM4</accession>
<reference evidence="1 2" key="1">
    <citation type="submission" date="2017-05" db="EMBL/GenBank/DDBJ databases">
        <title>Genome sequencing of Fusobacterium nucleatum subsp. polymorphum KCOM 1001 (=ChDC F119).</title>
        <authorList>
            <person name="Kook J.-K."/>
            <person name="Park S.-N."/>
            <person name="Lim Y.K."/>
            <person name="Roh H."/>
        </authorList>
    </citation>
    <scope>NUCLEOTIDE SEQUENCE [LARGE SCALE GENOMIC DNA]</scope>
    <source>
        <strain evidence="1 2">KCOM 1001</strain>
    </source>
</reference>
<dbReference type="Proteomes" id="UP000197470">
    <property type="component" value="Unassembled WGS sequence"/>
</dbReference>
<dbReference type="AlphaFoldDB" id="A0A246EIM4"/>
<organism evidence="1 2">
    <name type="scientific">Fusobacterium nucleatum subsp. polymorphum</name>
    <name type="common">Fusobacterium polymorphum</name>
    <dbReference type="NCBI Taxonomy" id="76857"/>
    <lineage>
        <taxon>Bacteria</taxon>
        <taxon>Fusobacteriati</taxon>
        <taxon>Fusobacteriota</taxon>
        <taxon>Fusobacteriia</taxon>
        <taxon>Fusobacteriales</taxon>
        <taxon>Fusobacteriaceae</taxon>
        <taxon>Fusobacterium</taxon>
    </lineage>
</organism>
<evidence type="ECO:0000313" key="2">
    <source>
        <dbReference type="Proteomes" id="UP000197470"/>
    </source>
</evidence>
<dbReference type="RefSeq" id="WP_088389489.1">
    <property type="nucleotide sequence ID" value="NZ_NHRT01000001.1"/>
</dbReference>
<gene>
    <name evidence="1" type="ORF">CA839_11905</name>
</gene>
<sequence length="218" mass="26050">MKTILIKTQKRKNNISKEYLQADIQKRLFLNELSNKILLIHIDLENIELLINDENLNLLVNKILEYKLNDNFYINHEKIMIKEVKLLDDVKNNYENKEKFKIMNNRVSIVFKSPAIFKVGYNFLDFSFQLLFLLSCQKYNKFFKNKKIILNKEELEKIDLISENIEKGELNSFIGEIELDFSKISDKEKDKYTTLLNFMKLNGVGYKHKKYYGMIEII</sequence>
<name>A0A246EIM4_FUSNP</name>